<dbReference type="AlphaFoldDB" id="A0A381RKU9"/>
<keyword evidence="3" id="KW-0663">Pyridoxal phosphate</keyword>
<sequence>MQFADSVYEVVAIYKKNLVDFDFHIKRLKYSLKELLINFKVDKNKLKNIFNKLISLNKINNGIIYLQITRGVQAREHVYNNKLKSNIIIYARHKKFNLPNNEFKGEKAVTCEDLRWKRRDIKTVNLLPNIIAANFASKHKAYEAILIQNNKITEGTSSNIWIVKNKKLFTHPSNTDILKGITRETLRILIQQTKLKLVEKSFTKKQLFNADEVFLTSSGSCVTPITKIDSKLINKGKIGNITLNLAKLYSKSFMNE</sequence>
<dbReference type="InterPro" id="IPR036038">
    <property type="entry name" value="Aminotransferase-like"/>
</dbReference>
<comment type="cofactor">
    <cofactor evidence="1">
        <name>pyridoxal 5'-phosphate</name>
        <dbReference type="ChEBI" id="CHEBI:597326"/>
    </cofactor>
</comment>
<dbReference type="Pfam" id="PF01063">
    <property type="entry name" value="Aminotran_4"/>
    <property type="match status" value="1"/>
</dbReference>
<dbReference type="GO" id="GO:0008652">
    <property type="term" value="P:amino acid biosynthetic process"/>
    <property type="evidence" value="ECO:0007669"/>
    <property type="project" value="UniProtKB-ARBA"/>
</dbReference>
<dbReference type="GO" id="GO:0046394">
    <property type="term" value="P:carboxylic acid biosynthetic process"/>
    <property type="evidence" value="ECO:0007669"/>
    <property type="project" value="UniProtKB-ARBA"/>
</dbReference>
<evidence type="ECO:0008006" key="5">
    <source>
        <dbReference type="Google" id="ProtNLM"/>
    </source>
</evidence>
<evidence type="ECO:0000256" key="3">
    <source>
        <dbReference type="ARBA" id="ARBA00022898"/>
    </source>
</evidence>
<dbReference type="InterPro" id="IPR050571">
    <property type="entry name" value="Class-IV_PLP-Dep_Aminotrnsfr"/>
</dbReference>
<evidence type="ECO:0000256" key="1">
    <source>
        <dbReference type="ARBA" id="ARBA00001933"/>
    </source>
</evidence>
<dbReference type="InterPro" id="IPR043131">
    <property type="entry name" value="BCAT-like_N"/>
</dbReference>
<dbReference type="InterPro" id="IPR043132">
    <property type="entry name" value="BCAT-like_C"/>
</dbReference>
<dbReference type="SUPFAM" id="SSF56752">
    <property type="entry name" value="D-aminoacid aminotransferase-like PLP-dependent enzymes"/>
    <property type="match status" value="1"/>
</dbReference>
<dbReference type="GO" id="GO:0003824">
    <property type="term" value="F:catalytic activity"/>
    <property type="evidence" value="ECO:0007669"/>
    <property type="project" value="InterPro"/>
</dbReference>
<name>A0A381RKU9_9ZZZZ</name>
<protein>
    <recommendedName>
        <fullName evidence="5">D-amino-acid transaminase</fullName>
    </recommendedName>
</protein>
<dbReference type="GO" id="GO:0005829">
    <property type="term" value="C:cytosol"/>
    <property type="evidence" value="ECO:0007669"/>
    <property type="project" value="TreeGrafter"/>
</dbReference>
<dbReference type="Gene3D" id="3.20.10.10">
    <property type="entry name" value="D-amino Acid Aminotransferase, subunit A, domain 2"/>
    <property type="match status" value="1"/>
</dbReference>
<gene>
    <name evidence="4" type="ORF">METZ01_LOCUS44718</name>
</gene>
<dbReference type="PANTHER" id="PTHR42743">
    <property type="entry name" value="AMINO-ACID AMINOTRANSFERASE"/>
    <property type="match status" value="1"/>
</dbReference>
<dbReference type="InterPro" id="IPR001544">
    <property type="entry name" value="Aminotrans_IV"/>
</dbReference>
<accession>A0A381RKU9</accession>
<dbReference type="PANTHER" id="PTHR42743:SF10">
    <property type="entry name" value="D-ALANINE AMINOTRANSFERASE"/>
    <property type="match status" value="1"/>
</dbReference>
<proteinExistence type="inferred from homology"/>
<comment type="similarity">
    <text evidence="2">Belongs to the class-IV pyridoxal-phosphate-dependent aminotransferase family.</text>
</comment>
<dbReference type="Gene3D" id="3.30.470.10">
    <property type="match status" value="1"/>
</dbReference>
<organism evidence="4">
    <name type="scientific">marine metagenome</name>
    <dbReference type="NCBI Taxonomy" id="408172"/>
    <lineage>
        <taxon>unclassified sequences</taxon>
        <taxon>metagenomes</taxon>
        <taxon>ecological metagenomes</taxon>
    </lineage>
</organism>
<dbReference type="EMBL" id="UINC01002012">
    <property type="protein sequence ID" value="SUZ91864.1"/>
    <property type="molecule type" value="Genomic_DNA"/>
</dbReference>
<reference evidence="4" key="1">
    <citation type="submission" date="2018-05" db="EMBL/GenBank/DDBJ databases">
        <authorList>
            <person name="Lanie J.A."/>
            <person name="Ng W.-L."/>
            <person name="Kazmierczak K.M."/>
            <person name="Andrzejewski T.M."/>
            <person name="Davidsen T.M."/>
            <person name="Wayne K.J."/>
            <person name="Tettelin H."/>
            <person name="Glass J.I."/>
            <person name="Rusch D."/>
            <person name="Podicherti R."/>
            <person name="Tsui H.-C.T."/>
            <person name="Winkler M.E."/>
        </authorList>
    </citation>
    <scope>NUCLEOTIDE SEQUENCE</scope>
</reference>
<evidence type="ECO:0000256" key="2">
    <source>
        <dbReference type="ARBA" id="ARBA00009320"/>
    </source>
</evidence>
<dbReference type="FunFam" id="3.20.10.10:FF:000002">
    <property type="entry name" value="D-alanine aminotransferase"/>
    <property type="match status" value="1"/>
</dbReference>
<evidence type="ECO:0000313" key="4">
    <source>
        <dbReference type="EMBL" id="SUZ91864.1"/>
    </source>
</evidence>